<dbReference type="Proteomes" id="UP000634004">
    <property type="component" value="Unassembled WGS sequence"/>
</dbReference>
<accession>A0A8J3CRM7</accession>
<dbReference type="PANTHER" id="PTHR30272">
    <property type="entry name" value="3-HYDROXYACYL-[ACYL-CARRIER-PROTEIN] DEHYDRATASE"/>
    <property type="match status" value="1"/>
</dbReference>
<keyword evidence="1" id="KW-0456">Lyase</keyword>
<dbReference type="Gene3D" id="3.10.129.10">
    <property type="entry name" value="Hotdog Thioesterase"/>
    <property type="match status" value="1"/>
</dbReference>
<dbReference type="CDD" id="cd01288">
    <property type="entry name" value="FabZ"/>
    <property type="match status" value="1"/>
</dbReference>
<dbReference type="Pfam" id="PF07977">
    <property type="entry name" value="FabA"/>
    <property type="match status" value="1"/>
</dbReference>
<protein>
    <submittedName>
        <fullName evidence="2">3-hydroxyacyl-[acyl-carrier-protein] dehydratase FabZ</fullName>
    </submittedName>
</protein>
<reference evidence="2" key="2">
    <citation type="submission" date="2020-09" db="EMBL/GenBank/DDBJ databases">
        <authorList>
            <person name="Sun Q."/>
            <person name="Kim S."/>
        </authorList>
    </citation>
    <scope>NUCLEOTIDE SEQUENCE</scope>
    <source>
        <strain evidence="2">KCTC 32513</strain>
    </source>
</reference>
<dbReference type="PANTHER" id="PTHR30272:SF1">
    <property type="entry name" value="3-HYDROXYACYL-[ACYL-CARRIER-PROTEIN] DEHYDRATASE"/>
    <property type="match status" value="1"/>
</dbReference>
<sequence length="149" mass="16333">MNYKFPLGRDAVSALLPHAPPALLVDRVLSFDGKSTHAQVDVSPEWDVFRGHFPDRPILPGVLMIEMVAQTGALIGVLGEMVTKGDFLAFTGIDKARFRLPIVPGDTLDLHAELLDVRRNIYRFKGMAVCNGARALTVEFLASPLTFDS</sequence>
<keyword evidence="3" id="KW-1185">Reference proteome</keyword>
<dbReference type="NCBIfam" id="NF000582">
    <property type="entry name" value="PRK00006.1"/>
    <property type="match status" value="1"/>
</dbReference>
<organism evidence="2 3">
    <name type="scientific">Algimonas arctica</name>
    <dbReference type="NCBI Taxonomy" id="1479486"/>
    <lineage>
        <taxon>Bacteria</taxon>
        <taxon>Pseudomonadati</taxon>
        <taxon>Pseudomonadota</taxon>
        <taxon>Alphaproteobacteria</taxon>
        <taxon>Maricaulales</taxon>
        <taxon>Robiginitomaculaceae</taxon>
        <taxon>Algimonas</taxon>
    </lineage>
</organism>
<dbReference type="SUPFAM" id="SSF54637">
    <property type="entry name" value="Thioesterase/thiol ester dehydrase-isomerase"/>
    <property type="match status" value="1"/>
</dbReference>
<dbReference type="EMBL" id="BMZH01000004">
    <property type="protein sequence ID" value="GHA90726.1"/>
    <property type="molecule type" value="Genomic_DNA"/>
</dbReference>
<gene>
    <name evidence="2" type="primary">fabZ</name>
    <name evidence="2" type="ORF">GCM10009069_12180</name>
</gene>
<comment type="caution">
    <text evidence="2">The sequence shown here is derived from an EMBL/GenBank/DDBJ whole genome shotgun (WGS) entry which is preliminary data.</text>
</comment>
<evidence type="ECO:0000313" key="3">
    <source>
        <dbReference type="Proteomes" id="UP000634004"/>
    </source>
</evidence>
<proteinExistence type="predicted"/>
<dbReference type="GO" id="GO:0016829">
    <property type="term" value="F:lyase activity"/>
    <property type="evidence" value="ECO:0007669"/>
    <property type="project" value="UniProtKB-KW"/>
</dbReference>
<evidence type="ECO:0000256" key="1">
    <source>
        <dbReference type="ARBA" id="ARBA00023239"/>
    </source>
</evidence>
<name>A0A8J3CRM7_9PROT</name>
<dbReference type="InterPro" id="IPR013114">
    <property type="entry name" value="FabA_FabZ"/>
</dbReference>
<dbReference type="AlphaFoldDB" id="A0A8J3CRM7"/>
<reference evidence="2" key="1">
    <citation type="journal article" date="2014" name="Int. J. Syst. Evol. Microbiol.">
        <title>Complete genome sequence of Corynebacterium casei LMG S-19264T (=DSM 44701T), isolated from a smear-ripened cheese.</title>
        <authorList>
            <consortium name="US DOE Joint Genome Institute (JGI-PGF)"/>
            <person name="Walter F."/>
            <person name="Albersmeier A."/>
            <person name="Kalinowski J."/>
            <person name="Ruckert C."/>
        </authorList>
    </citation>
    <scope>NUCLEOTIDE SEQUENCE</scope>
    <source>
        <strain evidence="2">KCTC 32513</strain>
    </source>
</reference>
<dbReference type="InterPro" id="IPR029069">
    <property type="entry name" value="HotDog_dom_sf"/>
</dbReference>
<dbReference type="RefSeq" id="WP_189496489.1">
    <property type="nucleotide sequence ID" value="NZ_BMZH01000004.1"/>
</dbReference>
<evidence type="ECO:0000313" key="2">
    <source>
        <dbReference type="EMBL" id="GHA90726.1"/>
    </source>
</evidence>